<protein>
    <submittedName>
        <fullName evidence="2">Uncharacterized protein</fullName>
    </submittedName>
</protein>
<evidence type="ECO:0000256" key="1">
    <source>
        <dbReference type="SAM" id="MobiDB-lite"/>
    </source>
</evidence>
<accession>A0A7S0LLN5</accession>
<organism evidence="2">
    <name type="scientific">Coccolithus braarudii</name>
    <dbReference type="NCBI Taxonomy" id="221442"/>
    <lineage>
        <taxon>Eukaryota</taxon>
        <taxon>Haptista</taxon>
        <taxon>Haptophyta</taxon>
        <taxon>Prymnesiophyceae</taxon>
        <taxon>Coccolithales</taxon>
        <taxon>Coccolithaceae</taxon>
        <taxon>Coccolithus</taxon>
    </lineage>
</organism>
<dbReference type="AlphaFoldDB" id="A0A7S0LLN5"/>
<dbReference type="EMBL" id="HBEY01041427">
    <property type="protein sequence ID" value="CAD8616439.1"/>
    <property type="molecule type" value="Transcribed_RNA"/>
</dbReference>
<proteinExistence type="predicted"/>
<feature type="region of interest" description="Disordered" evidence="1">
    <location>
        <begin position="392"/>
        <end position="416"/>
    </location>
</feature>
<evidence type="ECO:0000313" key="2">
    <source>
        <dbReference type="EMBL" id="CAD8616439.1"/>
    </source>
</evidence>
<reference evidence="2" key="1">
    <citation type="submission" date="2021-01" db="EMBL/GenBank/DDBJ databases">
        <authorList>
            <person name="Corre E."/>
            <person name="Pelletier E."/>
            <person name="Niang G."/>
            <person name="Scheremetjew M."/>
            <person name="Finn R."/>
            <person name="Kale V."/>
            <person name="Holt S."/>
            <person name="Cochrane G."/>
            <person name="Meng A."/>
            <person name="Brown T."/>
            <person name="Cohen L."/>
        </authorList>
    </citation>
    <scope>NUCLEOTIDE SEQUENCE</scope>
    <source>
        <strain evidence="2">PLY182g</strain>
    </source>
</reference>
<name>A0A7S0LLN5_9EUKA</name>
<sequence length="416" mass="46116">MLVFLMMVVRPLLASIESAPEACVGAKCVRIHCSCLLHGRHVSWPNELVSRRSPIVTLGSPPRPRLGPAEEHAISSHFNLSSRGIYPGDVFGFQMTTLLSPEQRWTAYNLCQVSAELVLINVKATTLGLEGVAKTSVLLLRVRAQRSSNEQAQVVHELRNAEDARAVTVNGTAYALFVRYLKWQKKEMWLLELQPPYKETRVALEGAAFGKRSEGNWLPFVHGDQIFALYSLCPQRVLLIDPATARARVAYERTQPMPDCALNLSKTKLALRGSASGVVVPAIRGVVGLGHTKSLRPGRMYHHFFFRRDRSPPFAVRALSRSFRFPLFLIPHGATGRSDHAVQFSLDLQLSGQGVRGDHALSIDFSADDTYPLTTTVPIKTLCNFTGWCEKKPRQREDEESRGTPQPRPDASGAGS</sequence>
<gene>
    <name evidence="2" type="ORF">CPEL01642_LOCUS19820</name>
</gene>
<feature type="compositionally biased region" description="Basic and acidic residues" evidence="1">
    <location>
        <begin position="392"/>
        <end position="402"/>
    </location>
</feature>